<name>A0ABS6JLE0_9BACI</name>
<feature type="transmembrane region" description="Helical" evidence="1">
    <location>
        <begin position="30"/>
        <end position="55"/>
    </location>
</feature>
<evidence type="ECO:0000313" key="2">
    <source>
        <dbReference type="EMBL" id="MBU9714024.1"/>
    </source>
</evidence>
<sequence>MVKHFLLVILIHVLTVFISGFTRFDWSDIAATVGLIVFGLTFFFSVANDGFTRVAEIEESVMLRGFYKPKIEKLTFIWNPLLTSSLTYVIFGVIVTLNY</sequence>
<dbReference type="RefSeq" id="WP_217068311.1">
    <property type="nucleotide sequence ID" value="NZ_JAHQCS010000161.1"/>
</dbReference>
<accession>A0ABS6JLE0</accession>
<keyword evidence="3" id="KW-1185">Reference proteome</keyword>
<dbReference type="Proteomes" id="UP000784880">
    <property type="component" value="Unassembled WGS sequence"/>
</dbReference>
<protein>
    <submittedName>
        <fullName evidence="2">Uncharacterized protein</fullName>
    </submittedName>
</protein>
<evidence type="ECO:0000313" key="3">
    <source>
        <dbReference type="Proteomes" id="UP000784880"/>
    </source>
</evidence>
<proteinExistence type="predicted"/>
<dbReference type="EMBL" id="JAHQCS010000161">
    <property type="protein sequence ID" value="MBU9714024.1"/>
    <property type="molecule type" value="Genomic_DNA"/>
</dbReference>
<keyword evidence="1" id="KW-0812">Transmembrane</keyword>
<feature type="transmembrane region" description="Helical" evidence="1">
    <location>
        <begin position="76"/>
        <end position="97"/>
    </location>
</feature>
<keyword evidence="1" id="KW-1133">Transmembrane helix</keyword>
<reference evidence="2 3" key="1">
    <citation type="submission" date="2021-06" db="EMBL/GenBank/DDBJ databases">
        <title>Bacillus sp. RD4P76, an endophyte from a halophyte.</title>
        <authorList>
            <person name="Sun J.-Q."/>
        </authorList>
    </citation>
    <scope>NUCLEOTIDE SEQUENCE [LARGE SCALE GENOMIC DNA]</scope>
    <source>
        <strain evidence="2 3">CGMCC 1.15917</strain>
    </source>
</reference>
<keyword evidence="1" id="KW-0472">Membrane</keyword>
<feature type="transmembrane region" description="Helical" evidence="1">
    <location>
        <begin position="5"/>
        <end position="24"/>
    </location>
</feature>
<gene>
    <name evidence="2" type="ORF">KS419_20015</name>
</gene>
<evidence type="ECO:0000256" key="1">
    <source>
        <dbReference type="SAM" id="Phobius"/>
    </source>
</evidence>
<comment type="caution">
    <text evidence="2">The sequence shown here is derived from an EMBL/GenBank/DDBJ whole genome shotgun (WGS) entry which is preliminary data.</text>
</comment>
<organism evidence="2 3">
    <name type="scientific">Evansella tamaricis</name>
    <dbReference type="NCBI Taxonomy" id="2069301"/>
    <lineage>
        <taxon>Bacteria</taxon>
        <taxon>Bacillati</taxon>
        <taxon>Bacillota</taxon>
        <taxon>Bacilli</taxon>
        <taxon>Bacillales</taxon>
        <taxon>Bacillaceae</taxon>
        <taxon>Evansella</taxon>
    </lineage>
</organism>